<accession>L7U1R5</accession>
<feature type="chain" id="PRO_5003983261" description="PilC beta-propeller domain-containing protein" evidence="1">
    <location>
        <begin position="28"/>
        <end position="1407"/>
    </location>
</feature>
<dbReference type="RefSeq" id="WP_015346999.1">
    <property type="nucleotide sequence ID" value="NC_020126.1"/>
</dbReference>
<gene>
    <name evidence="2" type="ordered locus">MYSTI_01388</name>
</gene>
<dbReference type="InterPro" id="IPR011047">
    <property type="entry name" value="Quinoprotein_ADH-like_sf"/>
</dbReference>
<keyword evidence="1" id="KW-0732">Signal</keyword>
<organism evidence="2 3">
    <name type="scientific">Myxococcus stipitatus (strain DSM 14675 / JCM 12634 / Mx s8)</name>
    <dbReference type="NCBI Taxonomy" id="1278073"/>
    <lineage>
        <taxon>Bacteria</taxon>
        <taxon>Pseudomonadati</taxon>
        <taxon>Myxococcota</taxon>
        <taxon>Myxococcia</taxon>
        <taxon>Myxococcales</taxon>
        <taxon>Cystobacterineae</taxon>
        <taxon>Myxococcaceae</taxon>
        <taxon>Myxococcus</taxon>
    </lineage>
</organism>
<feature type="signal peptide" evidence="1">
    <location>
        <begin position="1"/>
        <end position="27"/>
    </location>
</feature>
<dbReference type="eggNOG" id="COG3419">
    <property type="taxonomic scope" value="Bacteria"/>
</dbReference>
<protein>
    <recommendedName>
        <fullName evidence="4">PilC beta-propeller domain-containing protein</fullName>
    </recommendedName>
</protein>
<sequence length="1407" mass="150046">MTPRLPSRALRPVLLALSMLVALPALATDIMTFSRGSLIIPEQATFQRGCGALSAYGLVWRILLENQPGGLNAAQPVTVYLAINDLKKSPNRCVPTNRHTAPAPSADTKWNDGCDFTITNPTEQPVVPVDYSTDFPTSGMYPYGDIDNFDTTESVARPQFAAKTLNNTVTGPRFTTARYMGGSFIIDAVDAKRVIDFIRSDSTTGGAESPKKFRTTTSCSSDCATFTSGSGCHFVRMHQATIEFSAPVARRINRVPPKIALLDLRDSGSVLGGMLDDYLRNAGLDFPGAGGCPAGTTSGCTRNKKQPGLIYDAMQANKDLISTAAHKNGLLNAVDPITKKPRYKVFWAPHWEIGDSSHAGYEANGDGADSQRENVLNNIAYFTNQRGNGLFAECASIWSYETTERDDGTAVTSSHFQGQSDFEKNMLSGGGSWNGRNCTDPDYMAQSESSRGQCILYPNPGDPFSQMGDFSLTSVVGHTQNYRTVYKNGVRRLAVSWYQHKDEHVFDNPTHVAEDTKKRRGHDFFSFNQKDNDPKKATIVYLAGHDYQHSVAGTRIVLNTLLNLGSEPLSSERALSAPVAFDDTNGNDTDGSRALVLAATYDAVSGYPPGADTFTPSQGAHWVFPFFPGHLRAHSLIGGDALATGESDLDAATLWDADAQMPLPGNRNLFTYFGGQVKTNPPLGTGLRAPKGVMQVGWKPQNVAGTALTPGCVDVLKLGEVVNPDGTSRFDFLTTPTGDGVCDLQQAVQYTEQLAGPDFGVSTDAVNKAKLAADLNTVKQMLQRVRGYCFATSKSGGTSTPVFTPTDSQCDNEDADNRAHLGGFVHSSPAVVKPSPYIPDIGNKPRPTVAYAAGLDGQLHAFYVSGGAGYQGPADSQSFPNVSPADSSFPTNWSSTFAGGSTPNAGTELWSFIPATQLPWLRSNNARVNSAPVVMDVFADFVGSGKREWHTVLVANVGSTGRDLFAMDITNPLRPVLLWHLVGSHFQTGAFPPHAPVELADRDTGGTQWAVKWQEKDALFQMAPQTDPGRKATGLYDYTGMGGTRGLSVGVMRQGLEPTYAVFVASSSSGANGAPTYGMQVFAIDAATGQKLWQWEQDYTQTWVDNSAPTAPTVLTDTGGASRLYVGDMEGRLWELDGATGQNANVARLGPACSAAVPCKYAALDTRSTAAERRPITTNVALARLPRTIASGTALKGYEGELIAMVGTGGVDWVPASSAGQFHLALLERNRRLPLGVDGLKLDGSPITASAANTLAAQAGVLQEPSPFPLTFAAPRHLYGNITVAGRTAYFSTAQGKVGDLMSLDATTAGNTWSIDLGSTATSAGGAAVALPSLNLANFGGVAVYHRGTGSGASTDYVVGLEVSRITNTRIDNSGTKGPSSPDEELRVNGQGGFIFRLLNWSQRFFE</sequence>
<evidence type="ECO:0000313" key="2">
    <source>
        <dbReference type="EMBL" id="AGC42736.1"/>
    </source>
</evidence>
<reference evidence="2 3" key="1">
    <citation type="journal article" date="2013" name="Genome Announc.">
        <title>Complete genome sequence of Myxococcus stipitatus strain DSM 14675, a fruiting myxobacterium.</title>
        <authorList>
            <person name="Huntley S."/>
            <person name="Kneip S."/>
            <person name="Treuner-Lange A."/>
            <person name="Sogaard-Andersen L."/>
        </authorList>
    </citation>
    <scope>NUCLEOTIDE SEQUENCE [LARGE SCALE GENOMIC DNA]</scope>
    <source>
        <strain evidence="3">DSM 14675 / JCM 12634 / Mx s8</strain>
    </source>
</reference>
<proteinExistence type="predicted"/>
<dbReference type="SUPFAM" id="SSF50998">
    <property type="entry name" value="Quinoprotein alcohol dehydrogenase-like"/>
    <property type="match status" value="1"/>
</dbReference>
<evidence type="ECO:0000256" key="1">
    <source>
        <dbReference type="SAM" id="SignalP"/>
    </source>
</evidence>
<dbReference type="EMBL" id="CP004025">
    <property type="protein sequence ID" value="AGC42736.1"/>
    <property type="molecule type" value="Genomic_DNA"/>
</dbReference>
<dbReference type="Proteomes" id="UP000011131">
    <property type="component" value="Chromosome"/>
</dbReference>
<dbReference type="STRING" id="1278073.MYSTI_01388"/>
<dbReference type="KEGG" id="msd:MYSTI_01388"/>
<name>L7U1R5_MYXSD</name>
<dbReference type="PATRIC" id="fig|1278073.3.peg.1448"/>
<dbReference type="Gene3D" id="2.40.10.480">
    <property type="match status" value="1"/>
</dbReference>
<evidence type="ECO:0000313" key="3">
    <source>
        <dbReference type="Proteomes" id="UP000011131"/>
    </source>
</evidence>
<evidence type="ECO:0008006" key="4">
    <source>
        <dbReference type="Google" id="ProtNLM"/>
    </source>
</evidence>
<keyword evidence="3" id="KW-1185">Reference proteome</keyword>
<dbReference type="OrthoDB" id="7156875at2"/>
<dbReference type="HOGENOM" id="CLU_253897_0_0_7"/>